<dbReference type="InterPro" id="IPR024703">
    <property type="entry name" value="Fascin_metazoans"/>
</dbReference>
<keyword evidence="3 6" id="KW-0963">Cytoplasm</keyword>
<evidence type="ECO:0000313" key="9">
    <source>
        <dbReference type="Proteomes" id="UP001217089"/>
    </source>
</evidence>
<organism evidence="8 9">
    <name type="scientific">Tegillarca granosa</name>
    <name type="common">Malaysian cockle</name>
    <name type="synonym">Anadara granosa</name>
    <dbReference type="NCBI Taxonomy" id="220873"/>
    <lineage>
        <taxon>Eukaryota</taxon>
        <taxon>Metazoa</taxon>
        <taxon>Spiralia</taxon>
        <taxon>Lophotrochozoa</taxon>
        <taxon>Mollusca</taxon>
        <taxon>Bivalvia</taxon>
        <taxon>Autobranchia</taxon>
        <taxon>Pteriomorphia</taxon>
        <taxon>Arcoida</taxon>
        <taxon>Arcoidea</taxon>
        <taxon>Arcidae</taxon>
        <taxon>Tegillarca</taxon>
    </lineage>
</organism>
<comment type="subcellular location">
    <subcellularLocation>
        <location evidence="1 6">Cytoplasm</location>
        <location evidence="1 6">Cytoskeleton</location>
    </subcellularLocation>
</comment>
<dbReference type="CDD" id="cd23337">
    <property type="entry name" value="beta-trefoil_FSCN_rpt4"/>
    <property type="match status" value="1"/>
</dbReference>
<keyword evidence="5 6" id="KW-0206">Cytoskeleton</keyword>
<dbReference type="PANTHER" id="PTHR10551">
    <property type="entry name" value="FASCIN"/>
    <property type="match status" value="1"/>
</dbReference>
<reference evidence="8 9" key="1">
    <citation type="submission" date="2022-12" db="EMBL/GenBank/DDBJ databases">
        <title>Chromosome-level genome of Tegillarca granosa.</title>
        <authorList>
            <person name="Kim J."/>
        </authorList>
    </citation>
    <scope>NUCLEOTIDE SEQUENCE [LARGE SCALE GENOMIC DNA]</scope>
    <source>
        <strain evidence="8">Teg-2019</strain>
        <tissue evidence="8">Adductor muscle</tissue>
    </source>
</reference>
<dbReference type="CDD" id="cd23335">
    <property type="entry name" value="beta-trefoil_FSCN_rpt2"/>
    <property type="match status" value="1"/>
</dbReference>
<dbReference type="PANTHER" id="PTHR10551:SF9">
    <property type="entry name" value="FASCIN-2"/>
    <property type="match status" value="1"/>
</dbReference>
<dbReference type="InterPro" id="IPR022768">
    <property type="entry name" value="Fascin-like_dom"/>
</dbReference>
<evidence type="ECO:0000256" key="2">
    <source>
        <dbReference type="ARBA" id="ARBA00007415"/>
    </source>
</evidence>
<dbReference type="CDD" id="cd23334">
    <property type="entry name" value="beta-trefoil_FSCN_rpt1"/>
    <property type="match status" value="1"/>
</dbReference>
<accession>A0ABQ9FML2</accession>
<feature type="domain" description="Fascin-like" evidence="7">
    <location>
        <begin position="58"/>
        <end position="173"/>
    </location>
</feature>
<name>A0ABQ9FML2_TEGGR</name>
<gene>
    <name evidence="8" type="ORF">KUTeg_003608</name>
</gene>
<comment type="caution">
    <text evidence="8">The sequence shown here is derived from an EMBL/GenBank/DDBJ whole genome shotgun (WGS) entry which is preliminary data.</text>
</comment>
<evidence type="ECO:0000256" key="3">
    <source>
        <dbReference type="ARBA" id="ARBA00022490"/>
    </source>
</evidence>
<dbReference type="SUPFAM" id="SSF50405">
    <property type="entry name" value="Actin-crosslinking proteins"/>
    <property type="match status" value="4"/>
</dbReference>
<evidence type="ECO:0000313" key="8">
    <source>
        <dbReference type="EMBL" id="KAJ8318517.1"/>
    </source>
</evidence>
<evidence type="ECO:0000256" key="5">
    <source>
        <dbReference type="ARBA" id="ARBA00023212"/>
    </source>
</evidence>
<dbReference type="InterPro" id="IPR010431">
    <property type="entry name" value="Fascin"/>
</dbReference>
<protein>
    <recommendedName>
        <fullName evidence="6">Fascin</fullName>
    </recommendedName>
</protein>
<evidence type="ECO:0000256" key="1">
    <source>
        <dbReference type="ARBA" id="ARBA00004245"/>
    </source>
</evidence>
<dbReference type="InterPro" id="IPR008999">
    <property type="entry name" value="Actin-crosslinking"/>
</dbReference>
<dbReference type="Gene3D" id="2.80.10.50">
    <property type="match status" value="4"/>
</dbReference>
<feature type="domain" description="Fascin-like" evidence="7">
    <location>
        <begin position="182"/>
        <end position="294"/>
    </location>
</feature>
<keyword evidence="4 6" id="KW-0009">Actin-binding</keyword>
<sequence>MAIIVPCLSYNKAAYQIRVDYFYNYLFAFAGMSVVNGVNGLSLNQGLQWKVGLVTWDNKYLTAETFGNEINANGTTFKRKQQWFLEQDQKEEVIYIKSHLGKYLSADKYGNTTCQAEEKGDAEKFSVEYNKDGKWLFKNKAHGFYLQANFKEDKKETIKCFAKSPSKTETWTIQLSIHPQINLKNVCRKRYVHFKDDEIQCNADIPWGADALITLEFSEGKYAFKTCNNRYLHKNGTLEEQLSEDCKFMLEIKSGQQSGLAFKDNEGRYLTGVGSTATMKGRNKTITKDELFTIEDSHPQVIFVAHNGKKASIKQEWHGDGTASIKAANDKYIVPKGTGSMYATSDSVTDKEKFKVKIVNRPLLVLKSDFGFVGVKNPNAEVWEFICNKVTHDVFFLTPSDNGTYTLKGQNQKDVSVSDEKSLVTDGTSATPLILEFHGFSKLSIRAPNNCYFKGEQNGLFLAKQSVEEETISPACFLEY</sequence>
<dbReference type="EMBL" id="JARBDR010000214">
    <property type="protein sequence ID" value="KAJ8318517.1"/>
    <property type="molecule type" value="Genomic_DNA"/>
</dbReference>
<proteinExistence type="inferred from homology"/>
<evidence type="ECO:0000256" key="4">
    <source>
        <dbReference type="ARBA" id="ARBA00023203"/>
    </source>
</evidence>
<evidence type="ECO:0000259" key="7">
    <source>
        <dbReference type="Pfam" id="PF06268"/>
    </source>
</evidence>
<dbReference type="PIRSF" id="PIRSF005682">
    <property type="entry name" value="Fascin"/>
    <property type="match status" value="1"/>
</dbReference>
<keyword evidence="9" id="KW-1185">Reference proteome</keyword>
<dbReference type="Proteomes" id="UP001217089">
    <property type="component" value="Unassembled WGS sequence"/>
</dbReference>
<dbReference type="Pfam" id="PF06268">
    <property type="entry name" value="Fascin"/>
    <property type="match status" value="2"/>
</dbReference>
<comment type="similarity">
    <text evidence="2 6">Belongs to the fascin family.</text>
</comment>
<evidence type="ECO:0000256" key="6">
    <source>
        <dbReference type="PIRNR" id="PIRNR005682"/>
    </source>
</evidence>